<dbReference type="AlphaFoldDB" id="A0A520X8I2"/>
<keyword evidence="5" id="KW-0998">Cell outer membrane</keyword>
<keyword evidence="4" id="KW-0472">Membrane</keyword>
<dbReference type="GO" id="GO:0009279">
    <property type="term" value="C:cell outer membrane"/>
    <property type="evidence" value="ECO:0007669"/>
    <property type="project" value="UniProtKB-SubCell"/>
</dbReference>
<evidence type="ECO:0000256" key="5">
    <source>
        <dbReference type="ARBA" id="ARBA00023237"/>
    </source>
</evidence>
<comment type="caution">
    <text evidence="6">The sequence shown here is derived from an EMBL/GenBank/DDBJ whole genome shotgun (WGS) entry which is preliminary data.</text>
</comment>
<dbReference type="InterPro" id="IPR051906">
    <property type="entry name" value="TolC-like"/>
</dbReference>
<evidence type="ECO:0000313" key="7">
    <source>
        <dbReference type="Proteomes" id="UP000322454"/>
    </source>
</evidence>
<accession>A0A520X8I2</accession>
<gene>
    <name evidence="6" type="ORF">EVJ48_08820</name>
</gene>
<comment type="subcellular location">
    <subcellularLocation>
        <location evidence="1">Cell outer membrane</location>
    </subcellularLocation>
</comment>
<evidence type="ECO:0000256" key="3">
    <source>
        <dbReference type="ARBA" id="ARBA00022692"/>
    </source>
</evidence>
<dbReference type="GO" id="GO:1990281">
    <property type="term" value="C:efflux pump complex"/>
    <property type="evidence" value="ECO:0007669"/>
    <property type="project" value="TreeGrafter"/>
</dbReference>
<dbReference type="PANTHER" id="PTHR30026:SF20">
    <property type="entry name" value="OUTER MEMBRANE PROTEIN TOLC"/>
    <property type="match status" value="1"/>
</dbReference>
<keyword evidence="2" id="KW-1134">Transmembrane beta strand</keyword>
<evidence type="ECO:0000256" key="4">
    <source>
        <dbReference type="ARBA" id="ARBA00023136"/>
    </source>
</evidence>
<keyword evidence="3" id="KW-0812">Transmembrane</keyword>
<evidence type="ECO:0000256" key="1">
    <source>
        <dbReference type="ARBA" id="ARBA00004442"/>
    </source>
</evidence>
<evidence type="ECO:0000256" key="2">
    <source>
        <dbReference type="ARBA" id="ARBA00022452"/>
    </source>
</evidence>
<dbReference type="Gene3D" id="1.20.1600.10">
    <property type="entry name" value="Outer membrane efflux proteins (OEP)"/>
    <property type="match status" value="1"/>
</dbReference>
<sequence length="430" mass="48723">MNIFNLCWLKRKVLILFSFFVILTGLIFYGGRSYAADALSLKMLIKNALKNPNITSSILKTEGLKEKIAITKALPEPVAGIGLTDANGFNNPGIGVNSMSDIGLSISQKIPFPSKLETKSRINKYSYMSSKAKTRALKIDTAYLVKESYYNLALLEKQIIVVKYNRLLLNMILKDISQKYGTGSASAPAYIRTMLEDAGLKSELFSLNKAKAKLIYLLSELTGFEPSYIKSRRAVLPKIKEVGKRDKTKEDIKTAYKYNPELKSLKYLAKKSDYETAYAKESYLPDFYLKAGYGDRYSMVPVLSASVGLSLPVYFNSYQKPLINKAEKDKLSSIYALSWERLQIIKNIGVYAKDLRINKNNFKLYENLYVPEAKLLFKAEISSFGTGKSSAFSLLDSFRKLIDSEFKRDIYNAKYYIDKSRLEQVMGKIR</sequence>
<dbReference type="GO" id="GO:0015288">
    <property type="term" value="F:porin activity"/>
    <property type="evidence" value="ECO:0007669"/>
    <property type="project" value="TreeGrafter"/>
</dbReference>
<dbReference type="GO" id="GO:0015562">
    <property type="term" value="F:efflux transmembrane transporter activity"/>
    <property type="evidence" value="ECO:0007669"/>
    <property type="project" value="InterPro"/>
</dbReference>
<organism evidence="6 7">
    <name type="scientific">Candidatus Acidulodesulfobacterium acidiphilum</name>
    <dbReference type="NCBI Taxonomy" id="2597224"/>
    <lineage>
        <taxon>Bacteria</taxon>
        <taxon>Deltaproteobacteria</taxon>
        <taxon>Candidatus Acidulodesulfobacterales</taxon>
        <taxon>Candidatus Acidulodesulfobacterium</taxon>
    </lineage>
</organism>
<evidence type="ECO:0000313" key="6">
    <source>
        <dbReference type="EMBL" id="RZV37494.1"/>
    </source>
</evidence>
<dbReference type="Proteomes" id="UP000322454">
    <property type="component" value="Unassembled WGS sequence"/>
</dbReference>
<dbReference type="EMBL" id="SHMQ01000036">
    <property type="protein sequence ID" value="RZV37494.1"/>
    <property type="molecule type" value="Genomic_DNA"/>
</dbReference>
<dbReference type="SUPFAM" id="SSF56954">
    <property type="entry name" value="Outer membrane efflux proteins (OEP)"/>
    <property type="match status" value="1"/>
</dbReference>
<dbReference type="PANTHER" id="PTHR30026">
    <property type="entry name" value="OUTER MEMBRANE PROTEIN TOLC"/>
    <property type="match status" value="1"/>
</dbReference>
<protein>
    <submittedName>
        <fullName evidence="6">TolC family protein</fullName>
    </submittedName>
</protein>
<name>A0A520X8I2_9DELT</name>
<proteinExistence type="predicted"/>
<reference evidence="6 7" key="1">
    <citation type="submission" date="2019-01" db="EMBL/GenBank/DDBJ databases">
        <title>Insights into ecological role of a new deltaproteobacterial order Candidatus Sinidesulfobacterales (Sva0485) by metagenomics and metatranscriptomics.</title>
        <authorList>
            <person name="Tan S."/>
            <person name="Liu J."/>
            <person name="Fang Y."/>
            <person name="Hedlund B."/>
            <person name="Lian Z.-H."/>
            <person name="Huang L.-Y."/>
            <person name="Li J.-T."/>
            <person name="Huang L.-N."/>
            <person name="Li W.-J."/>
            <person name="Jiang H.-C."/>
            <person name="Dong H.-L."/>
            <person name="Shu W.-S."/>
        </authorList>
    </citation>
    <scope>NUCLEOTIDE SEQUENCE [LARGE SCALE GENOMIC DNA]</scope>
    <source>
        <strain evidence="6">AP4</strain>
    </source>
</reference>